<reference evidence="1" key="1">
    <citation type="journal article" date="2015" name="Nature">
        <title>Complex archaea that bridge the gap between prokaryotes and eukaryotes.</title>
        <authorList>
            <person name="Spang A."/>
            <person name="Saw J.H."/>
            <person name="Jorgensen S.L."/>
            <person name="Zaremba-Niedzwiedzka K."/>
            <person name="Martijn J."/>
            <person name="Lind A.E."/>
            <person name="van Eijk R."/>
            <person name="Schleper C."/>
            <person name="Guy L."/>
            <person name="Ettema T.J."/>
        </authorList>
    </citation>
    <scope>NUCLEOTIDE SEQUENCE</scope>
</reference>
<evidence type="ECO:0000313" key="1">
    <source>
        <dbReference type="EMBL" id="KKM94896.1"/>
    </source>
</evidence>
<sequence>MIVTNPEELKALDELLQAVGKLALSYIMDRPPLMKAVNRGHEVIDEAVREGRYVVPSGE</sequence>
<proteinExistence type="predicted"/>
<name>A0A0F9M6G7_9ZZZZ</name>
<dbReference type="EMBL" id="LAZR01006078">
    <property type="protein sequence ID" value="KKM94896.1"/>
    <property type="molecule type" value="Genomic_DNA"/>
</dbReference>
<dbReference type="AlphaFoldDB" id="A0A0F9M6G7"/>
<protein>
    <submittedName>
        <fullName evidence="1">Uncharacterized protein</fullName>
    </submittedName>
</protein>
<gene>
    <name evidence="1" type="ORF">LCGC14_1193680</name>
</gene>
<comment type="caution">
    <text evidence="1">The sequence shown here is derived from an EMBL/GenBank/DDBJ whole genome shotgun (WGS) entry which is preliminary data.</text>
</comment>
<organism evidence="1">
    <name type="scientific">marine sediment metagenome</name>
    <dbReference type="NCBI Taxonomy" id="412755"/>
    <lineage>
        <taxon>unclassified sequences</taxon>
        <taxon>metagenomes</taxon>
        <taxon>ecological metagenomes</taxon>
    </lineage>
</organism>
<accession>A0A0F9M6G7</accession>